<accession>A0A0L7LP36</accession>
<name>A0A0L7LP36_OPEBR</name>
<dbReference type="AlphaFoldDB" id="A0A0L7LP36"/>
<feature type="domain" description="C-type lectin" evidence="2">
    <location>
        <begin position="5"/>
        <end position="95"/>
    </location>
</feature>
<dbReference type="InterPro" id="IPR050801">
    <property type="entry name" value="Ca-Dep_Lectins_ImmuneDev"/>
</dbReference>
<dbReference type="GO" id="GO:0030246">
    <property type="term" value="F:carbohydrate binding"/>
    <property type="evidence" value="ECO:0007669"/>
    <property type="project" value="UniProtKB-KW"/>
</dbReference>
<dbReference type="Gene3D" id="3.10.100.10">
    <property type="entry name" value="Mannose-Binding Protein A, subunit A"/>
    <property type="match status" value="2"/>
</dbReference>
<dbReference type="SUPFAM" id="SSF56436">
    <property type="entry name" value="C-type lectin-like"/>
    <property type="match status" value="2"/>
</dbReference>
<dbReference type="InterPro" id="IPR018378">
    <property type="entry name" value="C-type_lectin_CS"/>
</dbReference>
<dbReference type="InterPro" id="IPR016186">
    <property type="entry name" value="C-type_lectin-like/link_sf"/>
</dbReference>
<dbReference type="PANTHER" id="PTHR22801:SF63">
    <property type="entry name" value="C-TYPE LECTIN DOMAIN-CONTAINING PROTEIN"/>
    <property type="match status" value="1"/>
</dbReference>
<dbReference type="PANTHER" id="PTHR22801">
    <property type="entry name" value="LITHOSTATHINE"/>
    <property type="match status" value="1"/>
</dbReference>
<dbReference type="CDD" id="cd00037">
    <property type="entry name" value="CLECT"/>
    <property type="match status" value="1"/>
</dbReference>
<dbReference type="InterPro" id="IPR016187">
    <property type="entry name" value="CTDL_fold"/>
</dbReference>
<evidence type="ECO:0000259" key="2">
    <source>
        <dbReference type="PROSITE" id="PS50041"/>
    </source>
</evidence>
<dbReference type="SMART" id="SM00034">
    <property type="entry name" value="CLECT"/>
    <property type="match status" value="2"/>
</dbReference>
<dbReference type="PROSITE" id="PS00615">
    <property type="entry name" value="C_TYPE_LECTIN_1"/>
    <property type="match status" value="1"/>
</dbReference>
<dbReference type="Pfam" id="PF00059">
    <property type="entry name" value="Lectin_C"/>
    <property type="match status" value="1"/>
</dbReference>
<keyword evidence="4" id="KW-1185">Reference proteome</keyword>
<sequence>MESFYKIHTLHKSWKDAKKVCALEGASLFYPKDQREADEVVKVFNETTPFHWVFIGVSDVMSKGVYDTIDGVSITSVYNNWAPGEPNGGYSQNCAIFVATANFSTKTALAFTPSCARSQFMIYIGIVTAICRIWVDYELDAALGKCYKFHLNPLSWSDAYGVCSAEQSYLAVINRTPLTDSGYSNWGYTQPDGKGEEKCGSMFYTGQLNDIGCHRRMFFICEHDVDAMNQVIDPSSSEIF</sequence>
<keyword evidence="3" id="KW-0430">Lectin</keyword>
<dbReference type="PROSITE" id="PS50041">
    <property type="entry name" value="C_TYPE_LECTIN_2"/>
    <property type="match status" value="2"/>
</dbReference>
<reference evidence="3 4" key="1">
    <citation type="journal article" date="2015" name="Genome Biol. Evol.">
        <title>The genome of winter moth (Operophtera brumata) provides a genomic perspective on sexual dimorphism and phenology.</title>
        <authorList>
            <person name="Derks M.F."/>
            <person name="Smit S."/>
            <person name="Salis L."/>
            <person name="Schijlen E."/>
            <person name="Bossers A."/>
            <person name="Mateman C."/>
            <person name="Pijl A.S."/>
            <person name="de Ridder D."/>
            <person name="Groenen M.A."/>
            <person name="Visser M.E."/>
            <person name="Megens H.J."/>
        </authorList>
    </citation>
    <scope>NUCLEOTIDE SEQUENCE [LARGE SCALE GENOMIC DNA]</scope>
    <source>
        <strain evidence="3">WM2013NL</strain>
        <tissue evidence="3">Head and thorax</tissue>
    </source>
</reference>
<gene>
    <name evidence="3" type="ORF">OBRU01_01706</name>
</gene>
<proteinExistence type="predicted"/>
<dbReference type="EMBL" id="JTDY01000435">
    <property type="protein sequence ID" value="KOB77180.1"/>
    <property type="molecule type" value="Genomic_DNA"/>
</dbReference>
<dbReference type="STRING" id="104452.A0A0L7LP36"/>
<dbReference type="InterPro" id="IPR001304">
    <property type="entry name" value="C-type_lectin-like"/>
</dbReference>
<feature type="domain" description="C-type lectin" evidence="2">
    <location>
        <begin position="133"/>
        <end position="222"/>
    </location>
</feature>
<organism evidence="3 4">
    <name type="scientific">Operophtera brumata</name>
    <name type="common">Winter moth</name>
    <name type="synonym">Phalaena brumata</name>
    <dbReference type="NCBI Taxonomy" id="104452"/>
    <lineage>
        <taxon>Eukaryota</taxon>
        <taxon>Metazoa</taxon>
        <taxon>Ecdysozoa</taxon>
        <taxon>Arthropoda</taxon>
        <taxon>Hexapoda</taxon>
        <taxon>Insecta</taxon>
        <taxon>Pterygota</taxon>
        <taxon>Neoptera</taxon>
        <taxon>Endopterygota</taxon>
        <taxon>Lepidoptera</taxon>
        <taxon>Glossata</taxon>
        <taxon>Ditrysia</taxon>
        <taxon>Geometroidea</taxon>
        <taxon>Geometridae</taxon>
        <taxon>Larentiinae</taxon>
        <taxon>Operophtera</taxon>
    </lineage>
</organism>
<evidence type="ECO:0000313" key="3">
    <source>
        <dbReference type="EMBL" id="KOB77180.1"/>
    </source>
</evidence>
<evidence type="ECO:0000313" key="4">
    <source>
        <dbReference type="Proteomes" id="UP000037510"/>
    </source>
</evidence>
<dbReference type="Proteomes" id="UP000037510">
    <property type="component" value="Unassembled WGS sequence"/>
</dbReference>
<keyword evidence="1" id="KW-1015">Disulfide bond</keyword>
<evidence type="ECO:0000256" key="1">
    <source>
        <dbReference type="ARBA" id="ARBA00023157"/>
    </source>
</evidence>
<protein>
    <submittedName>
        <fullName evidence="3">C-type lectin 10</fullName>
    </submittedName>
</protein>
<comment type="caution">
    <text evidence="3">The sequence shown here is derived from an EMBL/GenBank/DDBJ whole genome shotgun (WGS) entry which is preliminary data.</text>
</comment>